<name>A0A255DL55_9MYCO</name>
<dbReference type="OrthoDB" id="4752565at2"/>
<dbReference type="Proteomes" id="UP000216063">
    <property type="component" value="Unassembled WGS sequence"/>
</dbReference>
<gene>
    <name evidence="2" type="ORF">CG716_17055</name>
</gene>
<reference evidence="2 3" key="1">
    <citation type="submission" date="2017-07" db="EMBL/GenBank/DDBJ databases">
        <title>The new phylogeny of genus Mycobacterium.</title>
        <authorList>
            <person name="Tortoli E."/>
            <person name="Trovato A."/>
            <person name="Cirillo D.M."/>
        </authorList>
    </citation>
    <scope>NUCLEOTIDE SEQUENCE [LARGE SCALE GENOMIC DNA]</scope>
    <source>
        <strain evidence="2 3">ATCC 33027</strain>
    </source>
</reference>
<organism evidence="2 3">
    <name type="scientific">Mycolicibacterium sphagni</name>
    <dbReference type="NCBI Taxonomy" id="1786"/>
    <lineage>
        <taxon>Bacteria</taxon>
        <taxon>Bacillati</taxon>
        <taxon>Actinomycetota</taxon>
        <taxon>Actinomycetes</taxon>
        <taxon>Mycobacteriales</taxon>
        <taxon>Mycobacteriaceae</taxon>
        <taxon>Mycolicibacterium</taxon>
    </lineage>
</organism>
<proteinExistence type="predicted"/>
<dbReference type="EMBL" id="NOZR01000014">
    <property type="protein sequence ID" value="OYN77965.1"/>
    <property type="molecule type" value="Genomic_DNA"/>
</dbReference>
<evidence type="ECO:0000313" key="2">
    <source>
        <dbReference type="EMBL" id="OYN77965.1"/>
    </source>
</evidence>
<evidence type="ECO:0000313" key="3">
    <source>
        <dbReference type="Proteomes" id="UP000216063"/>
    </source>
</evidence>
<sequence>MNIITGIKKSIVYGAVFGGLCAAALGVGTGLAQAESGVPSTSSHHVSSYDRGDQDVVRRGTVIPIHGDDEHPRSVNHSPAAAGATRMGK</sequence>
<evidence type="ECO:0000256" key="1">
    <source>
        <dbReference type="SAM" id="MobiDB-lite"/>
    </source>
</evidence>
<accession>A0A255DL55</accession>
<comment type="caution">
    <text evidence="2">The sequence shown here is derived from an EMBL/GenBank/DDBJ whole genome shotgun (WGS) entry which is preliminary data.</text>
</comment>
<dbReference type="RefSeq" id="WP_094481686.1">
    <property type="nucleotide sequence ID" value="NZ_NOZR01000014.1"/>
</dbReference>
<feature type="region of interest" description="Disordered" evidence="1">
    <location>
        <begin position="64"/>
        <end position="89"/>
    </location>
</feature>
<keyword evidence="3" id="KW-1185">Reference proteome</keyword>
<protein>
    <submittedName>
        <fullName evidence="2">Uncharacterized protein</fullName>
    </submittedName>
</protein>
<dbReference type="AlphaFoldDB" id="A0A255DL55"/>